<dbReference type="AlphaFoldDB" id="A0A9D6LNA8"/>
<sequence length="174" mass="18603">MIMMYTNRQFVAGLAIAAVVAGGAGFLAGRYSLRQPVSTNGKTEETQYASSSLDLSSPSISSSSGGGYSIMVDDQKAGDSVVIKSVSMTDNGWAVIHEDKDGKPGNILGALYIGKGTSENKMIDLLRPTVLGVYYAMIHSDNGDHQFDYQVDVPVMQEGHAVMERFVVGELQSQ</sequence>
<evidence type="ECO:0000259" key="2">
    <source>
        <dbReference type="Pfam" id="PF23951"/>
    </source>
</evidence>
<dbReference type="Pfam" id="PF23951">
    <property type="entry name" value="DUF7282"/>
    <property type="match status" value="1"/>
</dbReference>
<name>A0A9D6LNA8_9BACT</name>
<dbReference type="EMBL" id="JACQCQ010000008">
    <property type="protein sequence ID" value="MBI3627495.1"/>
    <property type="molecule type" value="Genomic_DNA"/>
</dbReference>
<gene>
    <name evidence="3" type="ORF">HY220_01970</name>
</gene>
<reference evidence="3" key="1">
    <citation type="submission" date="2020-07" db="EMBL/GenBank/DDBJ databases">
        <title>Huge and variable diversity of episymbiotic CPR bacteria and DPANN archaea in groundwater ecosystems.</title>
        <authorList>
            <person name="He C.Y."/>
            <person name="Keren R."/>
            <person name="Whittaker M."/>
            <person name="Farag I.F."/>
            <person name="Doudna J."/>
            <person name="Cate J.H.D."/>
            <person name="Banfield J.F."/>
        </authorList>
    </citation>
    <scope>NUCLEOTIDE SEQUENCE</scope>
    <source>
        <strain evidence="3">NC_groundwater_972_Pr1_S-0.2um_49_27</strain>
    </source>
</reference>
<protein>
    <recommendedName>
        <fullName evidence="2">DUF7282 domain-containing protein</fullName>
    </recommendedName>
</protein>
<evidence type="ECO:0000313" key="4">
    <source>
        <dbReference type="Proteomes" id="UP000808388"/>
    </source>
</evidence>
<evidence type="ECO:0000313" key="3">
    <source>
        <dbReference type="EMBL" id="MBI3627495.1"/>
    </source>
</evidence>
<dbReference type="Proteomes" id="UP000808388">
    <property type="component" value="Unassembled WGS sequence"/>
</dbReference>
<accession>A0A9D6LNA8</accession>
<organism evidence="3 4">
    <name type="scientific">Candidatus Sungiibacteriota bacterium</name>
    <dbReference type="NCBI Taxonomy" id="2750080"/>
    <lineage>
        <taxon>Bacteria</taxon>
        <taxon>Candidatus Sungiibacteriota</taxon>
    </lineage>
</organism>
<evidence type="ECO:0000256" key="1">
    <source>
        <dbReference type="SAM" id="MobiDB-lite"/>
    </source>
</evidence>
<comment type="caution">
    <text evidence="3">The sequence shown here is derived from an EMBL/GenBank/DDBJ whole genome shotgun (WGS) entry which is preliminary data.</text>
</comment>
<dbReference type="InterPro" id="IPR055706">
    <property type="entry name" value="Slg1/2_DUF7282"/>
</dbReference>
<feature type="region of interest" description="Disordered" evidence="1">
    <location>
        <begin position="38"/>
        <end position="61"/>
    </location>
</feature>
<feature type="domain" description="DUF7282" evidence="2">
    <location>
        <begin position="69"/>
        <end position="165"/>
    </location>
</feature>
<feature type="compositionally biased region" description="Polar residues" evidence="1">
    <location>
        <begin position="38"/>
        <end position="49"/>
    </location>
</feature>
<feature type="compositionally biased region" description="Low complexity" evidence="1">
    <location>
        <begin position="50"/>
        <end position="61"/>
    </location>
</feature>
<proteinExistence type="predicted"/>